<dbReference type="HOGENOM" id="CLU_507096_0_0_1"/>
<dbReference type="Gene3D" id="1.10.10.60">
    <property type="entry name" value="Homeodomain-like"/>
    <property type="match status" value="1"/>
</dbReference>
<keyword evidence="9" id="KW-1185">Reference proteome</keyword>
<dbReference type="Proteomes" id="UP000015100">
    <property type="component" value="Unassembled WGS sequence"/>
</dbReference>
<accession>S8BZK3</accession>
<protein>
    <recommendedName>
        <fullName evidence="7">Homeobox domain-containing protein</fullName>
    </recommendedName>
</protein>
<evidence type="ECO:0000256" key="4">
    <source>
        <dbReference type="PROSITE-ProRule" id="PRU00108"/>
    </source>
</evidence>
<name>S8BZK3_DACHA</name>
<dbReference type="GO" id="GO:0000981">
    <property type="term" value="F:DNA-binding transcription factor activity, RNA polymerase II-specific"/>
    <property type="evidence" value="ECO:0007669"/>
    <property type="project" value="InterPro"/>
</dbReference>
<dbReference type="InterPro" id="IPR009057">
    <property type="entry name" value="Homeodomain-like_sf"/>
</dbReference>
<dbReference type="PANTHER" id="PTHR24324:SF9">
    <property type="entry name" value="HOMEOBOX DOMAIN-CONTAINING PROTEIN"/>
    <property type="match status" value="1"/>
</dbReference>
<gene>
    <name evidence="8" type="ORF">H072_1197</name>
</gene>
<comment type="caution">
    <text evidence="8">The sequence shown here is derived from an EMBL/GenBank/DDBJ whole genome shotgun (WGS) entry which is preliminary data.</text>
</comment>
<evidence type="ECO:0000313" key="9">
    <source>
        <dbReference type="Proteomes" id="UP000015100"/>
    </source>
</evidence>
<evidence type="ECO:0000256" key="6">
    <source>
        <dbReference type="SAM" id="MobiDB-lite"/>
    </source>
</evidence>
<evidence type="ECO:0000313" key="8">
    <source>
        <dbReference type="EMBL" id="EPS44848.1"/>
    </source>
</evidence>
<dbReference type="SMART" id="SM00389">
    <property type="entry name" value="HOX"/>
    <property type="match status" value="1"/>
</dbReference>
<dbReference type="eggNOG" id="KOG0490">
    <property type="taxonomic scope" value="Eukaryota"/>
</dbReference>
<dbReference type="OrthoDB" id="6159439at2759"/>
<comment type="subcellular location">
    <subcellularLocation>
        <location evidence="4 5">Nucleus</location>
    </subcellularLocation>
</comment>
<dbReference type="InterPro" id="IPR001356">
    <property type="entry name" value="HD"/>
</dbReference>
<dbReference type="PROSITE" id="PS00027">
    <property type="entry name" value="HOMEOBOX_1"/>
    <property type="match status" value="1"/>
</dbReference>
<keyword evidence="1 4" id="KW-0238">DNA-binding</keyword>
<organism evidence="8 9">
    <name type="scientific">Dactylellina haptotyla (strain CBS 200.50)</name>
    <name type="common">Nematode-trapping fungus</name>
    <name type="synonym">Monacrosporium haptotylum</name>
    <dbReference type="NCBI Taxonomy" id="1284197"/>
    <lineage>
        <taxon>Eukaryota</taxon>
        <taxon>Fungi</taxon>
        <taxon>Dikarya</taxon>
        <taxon>Ascomycota</taxon>
        <taxon>Pezizomycotina</taxon>
        <taxon>Orbiliomycetes</taxon>
        <taxon>Orbiliales</taxon>
        <taxon>Orbiliaceae</taxon>
        <taxon>Dactylellina</taxon>
    </lineage>
</organism>
<dbReference type="OMA" id="KENWEPG"/>
<dbReference type="GO" id="GO:0000978">
    <property type="term" value="F:RNA polymerase II cis-regulatory region sequence-specific DNA binding"/>
    <property type="evidence" value="ECO:0007669"/>
    <property type="project" value="TreeGrafter"/>
</dbReference>
<dbReference type="STRING" id="1284197.S8BZK3"/>
<feature type="region of interest" description="Disordered" evidence="6">
    <location>
        <begin position="128"/>
        <end position="151"/>
    </location>
</feature>
<reference evidence="8 9" key="1">
    <citation type="journal article" date="2013" name="PLoS Genet.">
        <title>Genomic mechanisms accounting for the adaptation to parasitism in nematode-trapping fungi.</title>
        <authorList>
            <person name="Meerupati T."/>
            <person name="Andersson K.M."/>
            <person name="Friman E."/>
            <person name="Kumar D."/>
            <person name="Tunlid A."/>
            <person name="Ahren D."/>
        </authorList>
    </citation>
    <scope>NUCLEOTIDE SEQUENCE [LARGE SCALE GENOMIC DNA]</scope>
    <source>
        <strain evidence="8 9">CBS 200.50</strain>
    </source>
</reference>
<dbReference type="AlphaFoldDB" id="S8BZK3"/>
<proteinExistence type="predicted"/>
<feature type="region of interest" description="Disordered" evidence="6">
    <location>
        <begin position="423"/>
        <end position="467"/>
    </location>
</feature>
<dbReference type="EMBL" id="AQGS01000032">
    <property type="protein sequence ID" value="EPS44848.1"/>
    <property type="molecule type" value="Genomic_DNA"/>
</dbReference>
<dbReference type="SUPFAM" id="SSF46689">
    <property type="entry name" value="Homeodomain-like"/>
    <property type="match status" value="1"/>
</dbReference>
<sequence>MPSTVSPAPAQTQTFAFITHSPATLPNNLPPEVDDASLARRRRRRTSHKDQAILEAEFAVCDRPDRNKRKEIADLVGLKEKQVQIWFQNRRQTTRRKSKPLQPHEMIPRNSEKFLQLSSDPFISSPLNPKNAAQDDDTIELPSHSSRASSPCPVVDTIIKTESDMHKSDMTIHMSDGTEPDLTIDTSISSIESMNEPEIVRKTSPIHFLLNPSAETPNTSFDSQTTIADEPEMSQLNTTMMDMTESVVNTYVNPRRSGLTAQPQPSLLKRSSSAVRLSMSFDGKATVVLEDEEDDIPHGSQTSTLIESPQASFHESVSLVTPPKRRTVNAKIWESACDSQSSLPTEPVKEDSPRKALKAIRARGVVAAAKAAAESRKHKGTATQSSDIVKKKKKVLCPKSGNIMATPTAKGAKVGTINTTTPVKSSKVLRSSPTKDKTRKVVTATHKGPKKVTPSPPTSAVKAAKKPHNYSPLRTLQHTLSGKNDKPGFTIYQSSDEGDSDKENWEPGHKGGKKVRTSSQPIWRNKTGRNILGDLGEERVPQPNELEVIENLMSLRDGLWR</sequence>
<evidence type="ECO:0000256" key="5">
    <source>
        <dbReference type="RuleBase" id="RU000682"/>
    </source>
</evidence>
<feature type="domain" description="Homeobox" evidence="7">
    <location>
        <begin position="37"/>
        <end position="97"/>
    </location>
</feature>
<keyword evidence="3 4" id="KW-0539">Nucleus</keyword>
<dbReference type="InterPro" id="IPR017970">
    <property type="entry name" value="Homeobox_CS"/>
</dbReference>
<dbReference type="GO" id="GO:0030154">
    <property type="term" value="P:cell differentiation"/>
    <property type="evidence" value="ECO:0007669"/>
    <property type="project" value="TreeGrafter"/>
</dbReference>
<dbReference type="InterPro" id="IPR051000">
    <property type="entry name" value="Homeobox_DNA-bind_prot"/>
</dbReference>
<feature type="compositionally biased region" description="Polar residues" evidence="6">
    <location>
        <begin position="423"/>
        <end position="432"/>
    </location>
</feature>
<feature type="region of interest" description="Disordered" evidence="6">
    <location>
        <begin position="493"/>
        <end position="518"/>
    </location>
</feature>
<evidence type="ECO:0000259" key="7">
    <source>
        <dbReference type="PROSITE" id="PS50071"/>
    </source>
</evidence>
<dbReference type="CDD" id="cd00086">
    <property type="entry name" value="homeodomain"/>
    <property type="match status" value="1"/>
</dbReference>
<evidence type="ECO:0000256" key="3">
    <source>
        <dbReference type="ARBA" id="ARBA00023242"/>
    </source>
</evidence>
<dbReference type="Pfam" id="PF00046">
    <property type="entry name" value="Homeodomain"/>
    <property type="match status" value="1"/>
</dbReference>
<reference evidence="9" key="2">
    <citation type="submission" date="2013-04" db="EMBL/GenBank/DDBJ databases">
        <title>Genomic mechanisms accounting for the adaptation to parasitism in nematode-trapping fungi.</title>
        <authorList>
            <person name="Ahren D.G."/>
        </authorList>
    </citation>
    <scope>NUCLEOTIDE SEQUENCE [LARGE SCALE GENOMIC DNA]</scope>
    <source>
        <strain evidence="9">CBS 200.50</strain>
    </source>
</reference>
<dbReference type="PANTHER" id="PTHR24324">
    <property type="entry name" value="HOMEOBOX PROTEIN HHEX"/>
    <property type="match status" value="1"/>
</dbReference>
<dbReference type="PROSITE" id="PS50071">
    <property type="entry name" value="HOMEOBOX_2"/>
    <property type="match status" value="1"/>
</dbReference>
<keyword evidence="2 4" id="KW-0371">Homeobox</keyword>
<dbReference type="GO" id="GO:0005634">
    <property type="term" value="C:nucleus"/>
    <property type="evidence" value="ECO:0007669"/>
    <property type="project" value="UniProtKB-SubCell"/>
</dbReference>
<evidence type="ECO:0000256" key="1">
    <source>
        <dbReference type="ARBA" id="ARBA00023125"/>
    </source>
</evidence>
<evidence type="ECO:0000256" key="2">
    <source>
        <dbReference type="ARBA" id="ARBA00023155"/>
    </source>
</evidence>
<feature type="DNA-binding region" description="Homeobox" evidence="4">
    <location>
        <begin position="39"/>
        <end position="98"/>
    </location>
</feature>